<sequence>MPLLPRETAASWRLPKCPQNICVDIDVTLFSKYTTIAGAASRNRFPNSTPAALRSRPSFDKLRSDSASSSSELIVSPPPDAAAAAAAVAWTLFEMILGGGWSDERRMATVYGWRWWSTFS</sequence>
<dbReference type="Proteomes" id="UP000595140">
    <property type="component" value="Unassembled WGS sequence"/>
</dbReference>
<protein>
    <submittedName>
        <fullName evidence="2">Uncharacterized protein</fullName>
    </submittedName>
</protein>
<dbReference type="EMBL" id="OOIL02000002">
    <property type="protein sequence ID" value="VFQ58991.1"/>
    <property type="molecule type" value="Genomic_DNA"/>
</dbReference>
<accession>A0A484JZU9</accession>
<feature type="region of interest" description="Disordered" evidence="1">
    <location>
        <begin position="42"/>
        <end position="64"/>
    </location>
</feature>
<proteinExistence type="predicted"/>
<evidence type="ECO:0000313" key="3">
    <source>
        <dbReference type="Proteomes" id="UP000595140"/>
    </source>
</evidence>
<keyword evidence="3" id="KW-1185">Reference proteome</keyword>
<evidence type="ECO:0000256" key="1">
    <source>
        <dbReference type="SAM" id="MobiDB-lite"/>
    </source>
</evidence>
<evidence type="ECO:0000313" key="2">
    <source>
        <dbReference type="EMBL" id="VFQ58991.1"/>
    </source>
</evidence>
<gene>
    <name evidence="2" type="ORF">CCAM_LOCUS767</name>
</gene>
<dbReference type="AlphaFoldDB" id="A0A484JZU9"/>
<organism evidence="2 3">
    <name type="scientific">Cuscuta campestris</name>
    <dbReference type="NCBI Taxonomy" id="132261"/>
    <lineage>
        <taxon>Eukaryota</taxon>
        <taxon>Viridiplantae</taxon>
        <taxon>Streptophyta</taxon>
        <taxon>Embryophyta</taxon>
        <taxon>Tracheophyta</taxon>
        <taxon>Spermatophyta</taxon>
        <taxon>Magnoliopsida</taxon>
        <taxon>eudicotyledons</taxon>
        <taxon>Gunneridae</taxon>
        <taxon>Pentapetalae</taxon>
        <taxon>asterids</taxon>
        <taxon>lamiids</taxon>
        <taxon>Solanales</taxon>
        <taxon>Convolvulaceae</taxon>
        <taxon>Cuscuteae</taxon>
        <taxon>Cuscuta</taxon>
        <taxon>Cuscuta subgen. Grammica</taxon>
        <taxon>Cuscuta sect. Cleistogrammica</taxon>
    </lineage>
</organism>
<reference evidence="2 3" key="1">
    <citation type="submission" date="2018-04" db="EMBL/GenBank/DDBJ databases">
        <authorList>
            <person name="Vogel A."/>
        </authorList>
    </citation>
    <scope>NUCLEOTIDE SEQUENCE [LARGE SCALE GENOMIC DNA]</scope>
</reference>
<name>A0A484JZU9_9ASTE</name>